<feature type="compositionally biased region" description="Polar residues" evidence="5">
    <location>
        <begin position="7"/>
        <end position="20"/>
    </location>
</feature>
<organism evidence="8 9">
    <name type="scientific">Schizopora paradoxa</name>
    <dbReference type="NCBI Taxonomy" id="27342"/>
    <lineage>
        <taxon>Eukaryota</taxon>
        <taxon>Fungi</taxon>
        <taxon>Dikarya</taxon>
        <taxon>Basidiomycota</taxon>
        <taxon>Agaricomycotina</taxon>
        <taxon>Agaricomycetes</taxon>
        <taxon>Hymenochaetales</taxon>
        <taxon>Schizoporaceae</taxon>
        <taxon>Schizopora</taxon>
    </lineage>
</organism>
<proteinExistence type="predicted"/>
<feature type="domain" description="DUF202" evidence="7">
    <location>
        <begin position="74"/>
        <end position="136"/>
    </location>
</feature>
<sequence length="185" mass="20855">MTEMLSPFSSSALSKLPDTSQRNRDRETRADRIPDSQDTNGANTVVMHRDYNAINPVPVRVPKKVATAIKVEGKVWFANERTWVAYVNVAVLLGTLALALFNASKDAVARNFAYVYAVISIGVLIYGWVVYQRRITMIRKRDPGHFDQILGPVIISALLFFAVLSNFVIRVQELRRKQIPVPQEP</sequence>
<evidence type="ECO:0000256" key="6">
    <source>
        <dbReference type="SAM" id="Phobius"/>
    </source>
</evidence>
<feature type="region of interest" description="Disordered" evidence="5">
    <location>
        <begin position="1"/>
        <end position="42"/>
    </location>
</feature>
<evidence type="ECO:0000256" key="3">
    <source>
        <dbReference type="ARBA" id="ARBA00022989"/>
    </source>
</evidence>
<dbReference type="STRING" id="27342.A0A0H2RHZ5"/>
<name>A0A0H2RHZ5_9AGAM</name>
<dbReference type="GO" id="GO:0000329">
    <property type="term" value="C:fungal-type vacuole membrane"/>
    <property type="evidence" value="ECO:0007669"/>
    <property type="project" value="TreeGrafter"/>
</dbReference>
<dbReference type="OrthoDB" id="2243669at2759"/>
<keyword evidence="3 6" id="KW-1133">Transmembrane helix</keyword>
<dbReference type="GO" id="GO:0033254">
    <property type="term" value="C:vacuolar transporter chaperone complex"/>
    <property type="evidence" value="ECO:0007669"/>
    <property type="project" value="TreeGrafter"/>
</dbReference>
<accession>A0A0H2RHZ5</accession>
<keyword evidence="4 6" id="KW-0472">Membrane</keyword>
<feature type="transmembrane region" description="Helical" evidence="6">
    <location>
        <begin position="83"/>
        <end position="101"/>
    </location>
</feature>
<gene>
    <name evidence="8" type="ORF">SCHPADRAFT_855206</name>
</gene>
<protein>
    <recommendedName>
        <fullName evidence="7">DUF202 domain-containing protein</fullName>
    </recommendedName>
</protein>
<comment type="subcellular location">
    <subcellularLocation>
        <location evidence="1">Endomembrane system</location>
        <topology evidence="1">Multi-pass membrane protein</topology>
    </subcellularLocation>
</comment>
<evidence type="ECO:0000313" key="9">
    <source>
        <dbReference type="Proteomes" id="UP000053477"/>
    </source>
</evidence>
<dbReference type="EMBL" id="KQ085997">
    <property type="protein sequence ID" value="KLO11580.1"/>
    <property type="molecule type" value="Genomic_DNA"/>
</dbReference>
<evidence type="ECO:0000256" key="4">
    <source>
        <dbReference type="ARBA" id="ARBA00023136"/>
    </source>
</evidence>
<keyword evidence="9" id="KW-1185">Reference proteome</keyword>
<feature type="transmembrane region" description="Helical" evidence="6">
    <location>
        <begin position="149"/>
        <end position="169"/>
    </location>
</feature>
<evidence type="ECO:0000259" key="7">
    <source>
        <dbReference type="Pfam" id="PF02656"/>
    </source>
</evidence>
<dbReference type="Pfam" id="PF02656">
    <property type="entry name" value="DUF202"/>
    <property type="match status" value="1"/>
</dbReference>
<feature type="compositionally biased region" description="Basic and acidic residues" evidence="5">
    <location>
        <begin position="21"/>
        <end position="35"/>
    </location>
</feature>
<keyword evidence="2 6" id="KW-0812">Transmembrane</keyword>
<reference evidence="8 9" key="1">
    <citation type="submission" date="2015-04" db="EMBL/GenBank/DDBJ databases">
        <title>Complete genome sequence of Schizopora paradoxa KUC8140, a cosmopolitan wood degrader in East Asia.</title>
        <authorList>
            <consortium name="DOE Joint Genome Institute"/>
            <person name="Min B."/>
            <person name="Park H."/>
            <person name="Jang Y."/>
            <person name="Kim J.-J."/>
            <person name="Kim K.H."/>
            <person name="Pangilinan J."/>
            <person name="Lipzen A."/>
            <person name="Riley R."/>
            <person name="Grigoriev I.V."/>
            <person name="Spatafora J.W."/>
            <person name="Choi I.-G."/>
        </authorList>
    </citation>
    <scope>NUCLEOTIDE SEQUENCE [LARGE SCALE GENOMIC DNA]</scope>
    <source>
        <strain evidence="8 9">KUC8140</strain>
    </source>
</reference>
<dbReference type="Proteomes" id="UP000053477">
    <property type="component" value="Unassembled WGS sequence"/>
</dbReference>
<dbReference type="PANTHER" id="PTHR46140">
    <property type="entry name" value="VACUOLAR TRANSPORTER CHAPERONE 1-RELATED"/>
    <property type="match status" value="1"/>
</dbReference>
<dbReference type="GO" id="GO:0012505">
    <property type="term" value="C:endomembrane system"/>
    <property type="evidence" value="ECO:0007669"/>
    <property type="project" value="UniProtKB-SubCell"/>
</dbReference>
<dbReference type="InterPro" id="IPR051572">
    <property type="entry name" value="VTC_Complex_Subunit"/>
</dbReference>
<evidence type="ECO:0000313" key="8">
    <source>
        <dbReference type="EMBL" id="KLO11580.1"/>
    </source>
</evidence>
<evidence type="ECO:0000256" key="1">
    <source>
        <dbReference type="ARBA" id="ARBA00004127"/>
    </source>
</evidence>
<evidence type="ECO:0000256" key="5">
    <source>
        <dbReference type="SAM" id="MobiDB-lite"/>
    </source>
</evidence>
<feature type="transmembrane region" description="Helical" evidence="6">
    <location>
        <begin position="113"/>
        <end position="129"/>
    </location>
</feature>
<dbReference type="AlphaFoldDB" id="A0A0H2RHZ5"/>
<dbReference type="InParanoid" id="A0A0H2RHZ5"/>
<dbReference type="InterPro" id="IPR003807">
    <property type="entry name" value="DUF202"/>
</dbReference>
<dbReference type="PANTHER" id="PTHR46140:SF2">
    <property type="entry name" value="VACUOLAR TRANSPORTER CHAPERONE 3 COMPLEX SUBUNIT 3-RELATED"/>
    <property type="match status" value="1"/>
</dbReference>
<evidence type="ECO:0000256" key="2">
    <source>
        <dbReference type="ARBA" id="ARBA00022692"/>
    </source>
</evidence>